<evidence type="ECO:0000256" key="1">
    <source>
        <dbReference type="ARBA" id="ARBA00009296"/>
    </source>
</evidence>
<protein>
    <recommendedName>
        <fullName evidence="6 7">Large ribosomal subunit protein bL31</fullName>
    </recommendedName>
</protein>
<dbReference type="GO" id="GO:0006412">
    <property type="term" value="P:translation"/>
    <property type="evidence" value="ECO:0007669"/>
    <property type="project" value="UniProtKB-UniRule"/>
</dbReference>
<keyword evidence="7" id="KW-0862">Zinc</keyword>
<dbReference type="InterPro" id="IPR002150">
    <property type="entry name" value="Ribosomal_bL31"/>
</dbReference>
<keyword evidence="2 7" id="KW-0699">rRNA-binding</keyword>
<dbReference type="GO" id="GO:0005840">
    <property type="term" value="C:ribosome"/>
    <property type="evidence" value="ECO:0007669"/>
    <property type="project" value="UniProtKB-KW"/>
</dbReference>
<feature type="binding site" evidence="7">
    <location>
        <position position="37"/>
    </location>
    <ligand>
        <name>Zn(2+)</name>
        <dbReference type="ChEBI" id="CHEBI:29105"/>
    </ligand>
</feature>
<evidence type="ECO:0000256" key="5">
    <source>
        <dbReference type="ARBA" id="ARBA00023274"/>
    </source>
</evidence>
<reference evidence="8 9" key="1">
    <citation type="journal article" date="2015" name="Nature">
        <title>rRNA introns, odd ribosomes, and small enigmatic genomes across a large radiation of phyla.</title>
        <authorList>
            <person name="Brown C.T."/>
            <person name="Hug L.A."/>
            <person name="Thomas B.C."/>
            <person name="Sharon I."/>
            <person name="Castelle C.J."/>
            <person name="Singh A."/>
            <person name="Wilkins M.J."/>
            <person name="Williams K.H."/>
            <person name="Banfield J.F."/>
        </authorList>
    </citation>
    <scope>NUCLEOTIDE SEQUENCE [LARGE SCALE GENOMIC DNA]</scope>
</reference>
<dbReference type="AlphaFoldDB" id="A0A0G0U285"/>
<dbReference type="InterPro" id="IPR027491">
    <property type="entry name" value="Ribosomal_bL31_A"/>
</dbReference>
<evidence type="ECO:0000256" key="2">
    <source>
        <dbReference type="ARBA" id="ARBA00022730"/>
    </source>
</evidence>
<comment type="similarity">
    <text evidence="1 7">Belongs to the bacterial ribosomal protein bL31 family. Type A subfamily.</text>
</comment>
<keyword evidence="3 7" id="KW-0694">RNA-binding</keyword>
<dbReference type="SUPFAM" id="SSF143800">
    <property type="entry name" value="L28p-like"/>
    <property type="match status" value="1"/>
</dbReference>
<comment type="function">
    <text evidence="7">Binds the 23S rRNA.</text>
</comment>
<comment type="caution">
    <text evidence="8">The sequence shown here is derived from an EMBL/GenBank/DDBJ whole genome shotgun (WGS) entry which is preliminary data.</text>
</comment>
<dbReference type="PRINTS" id="PR01249">
    <property type="entry name" value="RIBOSOMALL31"/>
</dbReference>
<dbReference type="GO" id="GO:0019843">
    <property type="term" value="F:rRNA binding"/>
    <property type="evidence" value="ECO:0007669"/>
    <property type="project" value="UniProtKB-KW"/>
</dbReference>
<dbReference type="GO" id="GO:0046872">
    <property type="term" value="F:metal ion binding"/>
    <property type="evidence" value="ECO:0007669"/>
    <property type="project" value="UniProtKB-KW"/>
</dbReference>
<evidence type="ECO:0000313" key="8">
    <source>
        <dbReference type="EMBL" id="KKR83198.1"/>
    </source>
</evidence>
<dbReference type="NCBIfam" id="TIGR00105">
    <property type="entry name" value="L31"/>
    <property type="match status" value="1"/>
</dbReference>
<keyword evidence="5 7" id="KW-0687">Ribonucleoprotein</keyword>
<feature type="binding site" evidence="7">
    <location>
        <position position="17"/>
    </location>
    <ligand>
        <name>Zn(2+)</name>
        <dbReference type="ChEBI" id="CHEBI:29105"/>
    </ligand>
</feature>
<dbReference type="InterPro" id="IPR034704">
    <property type="entry name" value="Ribosomal_bL28/bL31-like_sf"/>
</dbReference>
<evidence type="ECO:0000256" key="3">
    <source>
        <dbReference type="ARBA" id="ARBA00022884"/>
    </source>
</evidence>
<name>A0A0G0U285_9BACT</name>
<dbReference type="NCBIfam" id="NF000612">
    <property type="entry name" value="PRK00019.1"/>
    <property type="match status" value="1"/>
</dbReference>
<feature type="binding site" evidence="7">
    <location>
        <position position="19"/>
    </location>
    <ligand>
        <name>Zn(2+)</name>
        <dbReference type="ChEBI" id="CHEBI:29105"/>
    </ligand>
</feature>
<accession>A0A0G0U285</accession>
<evidence type="ECO:0000256" key="6">
    <source>
        <dbReference type="ARBA" id="ARBA00035687"/>
    </source>
</evidence>
<comment type="cofactor">
    <cofactor evidence="7">
        <name>Zn(2+)</name>
        <dbReference type="ChEBI" id="CHEBI:29105"/>
    </cofactor>
    <text evidence="7">Binds 1 zinc ion per subunit.</text>
</comment>
<evidence type="ECO:0000256" key="4">
    <source>
        <dbReference type="ARBA" id="ARBA00022980"/>
    </source>
</evidence>
<dbReference type="Proteomes" id="UP000034601">
    <property type="component" value="Unassembled WGS sequence"/>
</dbReference>
<dbReference type="PANTHER" id="PTHR33280">
    <property type="entry name" value="50S RIBOSOMAL PROTEIN L31, CHLOROPLASTIC"/>
    <property type="match status" value="1"/>
</dbReference>
<dbReference type="PROSITE" id="PS01143">
    <property type="entry name" value="RIBOSOMAL_L31"/>
    <property type="match status" value="1"/>
</dbReference>
<dbReference type="Gene3D" id="4.10.830.30">
    <property type="entry name" value="Ribosomal protein L31"/>
    <property type="match status" value="1"/>
</dbReference>
<dbReference type="HAMAP" id="MF_00501">
    <property type="entry name" value="Ribosomal_bL31_1"/>
    <property type="match status" value="1"/>
</dbReference>
<gene>
    <name evidence="7" type="primary">rpmE</name>
    <name evidence="8" type="ORF">UU29_C0007G0068</name>
</gene>
<dbReference type="Pfam" id="PF01197">
    <property type="entry name" value="Ribosomal_L31"/>
    <property type="match status" value="1"/>
</dbReference>
<evidence type="ECO:0000256" key="7">
    <source>
        <dbReference type="HAMAP-Rule" id="MF_00501"/>
    </source>
</evidence>
<sequence length="108" mass="11921">MKASIHPTYYNDAKVTCVCGNTFVTGSTLQAIKVEICAKCHPFFTGQQKYIDTQGQVEKFGKRGALAEVKKAERAKITAVRASKVQKQTTEKKSLKDLLLQARKNVAS</sequence>
<comment type="subunit">
    <text evidence="7">Part of the 50S ribosomal subunit.</text>
</comment>
<dbReference type="GO" id="GO:1990904">
    <property type="term" value="C:ribonucleoprotein complex"/>
    <property type="evidence" value="ECO:0007669"/>
    <property type="project" value="UniProtKB-KW"/>
</dbReference>
<feature type="binding site" evidence="7">
    <location>
        <position position="40"/>
    </location>
    <ligand>
        <name>Zn(2+)</name>
        <dbReference type="ChEBI" id="CHEBI:29105"/>
    </ligand>
</feature>
<organism evidence="8 9">
    <name type="scientific">Candidatus Daviesbacteria bacterium GW2011_GWA2_40_9</name>
    <dbReference type="NCBI Taxonomy" id="1618424"/>
    <lineage>
        <taxon>Bacteria</taxon>
        <taxon>Candidatus Daviesiibacteriota</taxon>
    </lineage>
</organism>
<keyword evidence="7" id="KW-0479">Metal-binding</keyword>
<proteinExistence type="inferred from homology"/>
<dbReference type="PANTHER" id="PTHR33280:SF1">
    <property type="entry name" value="LARGE RIBOSOMAL SUBUNIT PROTEIN BL31C"/>
    <property type="match status" value="1"/>
</dbReference>
<keyword evidence="4 7" id="KW-0689">Ribosomal protein</keyword>
<dbReference type="EMBL" id="LCAB01000007">
    <property type="protein sequence ID" value="KKR83198.1"/>
    <property type="molecule type" value="Genomic_DNA"/>
</dbReference>
<dbReference type="PATRIC" id="fig|1618424.3.peg.475"/>
<dbReference type="InterPro" id="IPR042105">
    <property type="entry name" value="Ribosomal_bL31_sf"/>
</dbReference>
<dbReference type="GO" id="GO:0003735">
    <property type="term" value="F:structural constituent of ribosome"/>
    <property type="evidence" value="ECO:0007669"/>
    <property type="project" value="InterPro"/>
</dbReference>
<evidence type="ECO:0000313" key="9">
    <source>
        <dbReference type="Proteomes" id="UP000034601"/>
    </source>
</evidence>